<dbReference type="AlphaFoldDB" id="A0A8S9N2E6"/>
<dbReference type="EMBL" id="QGKX02002183">
    <property type="protein sequence ID" value="KAF3489476.1"/>
    <property type="molecule type" value="Genomic_DNA"/>
</dbReference>
<dbReference type="Proteomes" id="UP000712600">
    <property type="component" value="Unassembled WGS sequence"/>
</dbReference>
<comment type="caution">
    <text evidence="1">The sequence shown here is derived from an EMBL/GenBank/DDBJ whole genome shotgun (WGS) entry which is preliminary data.</text>
</comment>
<evidence type="ECO:0000313" key="1">
    <source>
        <dbReference type="EMBL" id="KAF3489476.1"/>
    </source>
</evidence>
<name>A0A8S9N2E6_BRACR</name>
<evidence type="ECO:0000313" key="2">
    <source>
        <dbReference type="Proteomes" id="UP000712600"/>
    </source>
</evidence>
<reference evidence="1" key="1">
    <citation type="submission" date="2019-12" db="EMBL/GenBank/DDBJ databases">
        <title>Genome sequencing and annotation of Brassica cretica.</title>
        <authorList>
            <person name="Studholme D.J."/>
            <person name="Sarris P."/>
        </authorList>
    </citation>
    <scope>NUCLEOTIDE SEQUENCE</scope>
    <source>
        <strain evidence="1">PFS-109/04</strain>
        <tissue evidence="1">Leaf</tissue>
    </source>
</reference>
<organism evidence="1 2">
    <name type="scientific">Brassica cretica</name>
    <name type="common">Mustard</name>
    <dbReference type="NCBI Taxonomy" id="69181"/>
    <lineage>
        <taxon>Eukaryota</taxon>
        <taxon>Viridiplantae</taxon>
        <taxon>Streptophyta</taxon>
        <taxon>Embryophyta</taxon>
        <taxon>Tracheophyta</taxon>
        <taxon>Spermatophyta</taxon>
        <taxon>Magnoliopsida</taxon>
        <taxon>eudicotyledons</taxon>
        <taxon>Gunneridae</taxon>
        <taxon>Pentapetalae</taxon>
        <taxon>rosids</taxon>
        <taxon>malvids</taxon>
        <taxon>Brassicales</taxon>
        <taxon>Brassicaceae</taxon>
        <taxon>Brassiceae</taxon>
        <taxon>Brassica</taxon>
    </lineage>
</organism>
<gene>
    <name evidence="1" type="ORF">F2Q69_00056296</name>
</gene>
<proteinExistence type="predicted"/>
<sequence>MCRRVRATVMIWVQCSELPRGRRLMYVRRQCSNLEWSFCRIPPRSGSRGLPPRGGAAGVCCGFLDCTPFGVVNPSSSFFGLLLIGGGTGMFTSSDFFGGAMA</sequence>
<accession>A0A8S9N2E6</accession>
<protein>
    <submittedName>
        <fullName evidence="1">Uncharacterized protein</fullName>
    </submittedName>
</protein>